<dbReference type="Pfam" id="PF01042">
    <property type="entry name" value="Ribonuc_L-PSP"/>
    <property type="match status" value="1"/>
</dbReference>
<comment type="caution">
    <text evidence="1">The sequence shown here is derived from an EMBL/GenBank/DDBJ whole genome shotgun (WGS) entry which is preliminary data.</text>
</comment>
<dbReference type="PANTHER" id="PTHR11803">
    <property type="entry name" value="2-IMINOBUTANOATE/2-IMINOPROPANOATE DEAMINASE RIDA"/>
    <property type="match status" value="1"/>
</dbReference>
<dbReference type="CDD" id="cd00448">
    <property type="entry name" value="YjgF_YER057c_UK114_family"/>
    <property type="match status" value="1"/>
</dbReference>
<dbReference type="AlphaFoldDB" id="A0AA88Z773"/>
<dbReference type="Gene3D" id="3.30.1330.40">
    <property type="entry name" value="RutC-like"/>
    <property type="match status" value="1"/>
</dbReference>
<dbReference type="RefSeq" id="WP_034209439.1">
    <property type="nucleotide sequence ID" value="NZ_KN150856.1"/>
</dbReference>
<sequence>MKHFVTSGNELPQWPSPISHAVVANDTCYLSGQLSLDADGRYVPGTPAEEARRAFANLFRAIEAAGFTPRDLVFVDIAFSDIGALAEVNGVYADLFPADRRPARTVYQAAALPFGGQVKVMGVAVRDASR</sequence>
<dbReference type="PANTHER" id="PTHR11803:SF39">
    <property type="entry name" value="2-IMINOBUTANOATE_2-IMINOPROPANOATE DEAMINASE"/>
    <property type="match status" value="1"/>
</dbReference>
<dbReference type="InterPro" id="IPR035959">
    <property type="entry name" value="RutC-like_sf"/>
</dbReference>
<dbReference type="GO" id="GO:0019239">
    <property type="term" value="F:deaminase activity"/>
    <property type="evidence" value="ECO:0007669"/>
    <property type="project" value="TreeGrafter"/>
</dbReference>
<dbReference type="Proteomes" id="UP000029575">
    <property type="component" value="Unassembled WGS sequence"/>
</dbReference>
<gene>
    <name evidence="1" type="ORF">DM43_4288</name>
</gene>
<dbReference type="GO" id="GO:0005829">
    <property type="term" value="C:cytosol"/>
    <property type="evidence" value="ECO:0007669"/>
    <property type="project" value="TreeGrafter"/>
</dbReference>
<dbReference type="EMBL" id="JPGD01000003">
    <property type="protein sequence ID" value="KGC06969.1"/>
    <property type="molecule type" value="Genomic_DNA"/>
</dbReference>
<organism evidence="1 2">
    <name type="scientific">Burkholderia cepacia</name>
    <name type="common">Pseudomonas cepacia</name>
    <dbReference type="NCBI Taxonomy" id="292"/>
    <lineage>
        <taxon>Bacteria</taxon>
        <taxon>Pseudomonadati</taxon>
        <taxon>Pseudomonadota</taxon>
        <taxon>Betaproteobacteria</taxon>
        <taxon>Burkholderiales</taxon>
        <taxon>Burkholderiaceae</taxon>
        <taxon>Burkholderia</taxon>
        <taxon>Burkholderia cepacia complex</taxon>
    </lineage>
</organism>
<proteinExistence type="predicted"/>
<protein>
    <submittedName>
        <fullName evidence="1">Endoribonuclease L-PSP family protein</fullName>
    </submittedName>
</protein>
<name>A0AA88Z773_BURCE</name>
<accession>A0AA88Z773</accession>
<evidence type="ECO:0000313" key="1">
    <source>
        <dbReference type="EMBL" id="KGC06969.1"/>
    </source>
</evidence>
<dbReference type="InterPro" id="IPR006175">
    <property type="entry name" value="YjgF/YER057c/UK114"/>
</dbReference>
<dbReference type="SUPFAM" id="SSF55298">
    <property type="entry name" value="YjgF-like"/>
    <property type="match status" value="1"/>
</dbReference>
<reference evidence="1 2" key="1">
    <citation type="submission" date="2014-06" db="EMBL/GenBank/DDBJ databases">
        <authorList>
            <person name="Bishop-Lilly K.A."/>
            <person name="Broomall S.M."/>
            <person name="Chain P.S."/>
            <person name="Chertkov O."/>
            <person name="Coyne S.R."/>
            <person name="Daligault H.E."/>
            <person name="Davenport K.W."/>
            <person name="Erkkila T."/>
            <person name="Frey K.G."/>
            <person name="Gibbons H.S."/>
            <person name="Gu W."/>
            <person name="Jaissle J."/>
            <person name="Johnson S.L."/>
            <person name="Koroleva G.I."/>
            <person name="Ladner J.T."/>
            <person name="Lo C.-C."/>
            <person name="Minogue T.D."/>
            <person name="Munk C."/>
            <person name="Palacios G.F."/>
            <person name="Redden C.L."/>
            <person name="Rosenzweig C.N."/>
            <person name="Scholz M.B."/>
            <person name="Teshima H."/>
            <person name="Xu Y."/>
        </authorList>
    </citation>
    <scope>NUCLEOTIDE SEQUENCE [LARGE SCALE GENOMIC DNA]</scope>
    <source>
        <strain evidence="1 2">DWS 37UF10B-2</strain>
    </source>
</reference>
<evidence type="ECO:0000313" key="2">
    <source>
        <dbReference type="Proteomes" id="UP000029575"/>
    </source>
</evidence>